<dbReference type="Gene3D" id="3.30.200.20">
    <property type="entry name" value="Phosphorylase Kinase, domain 1"/>
    <property type="match status" value="1"/>
</dbReference>
<keyword evidence="4" id="KW-1185">Reference proteome</keyword>
<dbReference type="Proteomes" id="UP000244906">
    <property type="component" value="Unassembled WGS sequence"/>
</dbReference>
<dbReference type="InterPro" id="IPR011009">
    <property type="entry name" value="Kinase-like_dom_sf"/>
</dbReference>
<gene>
    <name evidence="3" type="ORF">DC094_12645</name>
</gene>
<dbReference type="Gene3D" id="3.90.1200.10">
    <property type="match status" value="1"/>
</dbReference>
<evidence type="ECO:0000313" key="3">
    <source>
        <dbReference type="EMBL" id="PVZ68147.1"/>
    </source>
</evidence>
<keyword evidence="2" id="KW-0808">Transferase</keyword>
<evidence type="ECO:0000256" key="1">
    <source>
        <dbReference type="ARBA" id="ARBA00009460"/>
    </source>
</evidence>
<comment type="caution">
    <text evidence="3">The sequence shown here is derived from an EMBL/GenBank/DDBJ whole genome shotgun (WGS) entry which is preliminary data.</text>
</comment>
<proteinExistence type="inferred from homology"/>
<dbReference type="PANTHER" id="PTHR12149:SF8">
    <property type="entry name" value="PROTEIN-RIBULOSAMINE 3-KINASE"/>
    <property type="match status" value="1"/>
</dbReference>
<dbReference type="Pfam" id="PF03881">
    <property type="entry name" value="Fructosamin_kin"/>
    <property type="match status" value="1"/>
</dbReference>
<sequence>MVQCSLLKKLAKILSQARQEPIELSSGIINQGAGSQTRQLIGHTGKGQLRFLLKTTCIEKQPMLVAEANNLRQLKQTSTIRVPEVIWCGEASNEAVLLVEWLDFQSAGNWQQLAKKITELHRYPVANDTSQQPAYGWADDNYLGENLQKNGFKTRWCDFFAEQRIGVQLEQAARNNFVLGSVNLLIDQVRKKLSDHQPDISLVHGDFWSGNVGFCHKSPVIYDPACYYGDRETDFAMASLFGGFSPQFFSCCQQDWPLPAGWENRRVIYNLYHLLNHLNLFGSHWEADVHKALQQLLATTESA</sequence>
<dbReference type="InterPro" id="IPR016477">
    <property type="entry name" value="Fructo-/Ketosamine-3-kinase"/>
</dbReference>
<dbReference type="SUPFAM" id="SSF56112">
    <property type="entry name" value="Protein kinase-like (PK-like)"/>
    <property type="match status" value="1"/>
</dbReference>
<dbReference type="EMBL" id="QDDL01000005">
    <property type="protein sequence ID" value="PVZ68147.1"/>
    <property type="molecule type" value="Genomic_DNA"/>
</dbReference>
<protein>
    <recommendedName>
        <fullName evidence="5">Fructosamine kinase family protein</fullName>
    </recommendedName>
</protein>
<accession>A0A2V1GU13</accession>
<name>A0A2V1GU13_9GAMM</name>
<evidence type="ECO:0000256" key="2">
    <source>
        <dbReference type="PIRNR" id="PIRNR006221"/>
    </source>
</evidence>
<keyword evidence="2" id="KW-0418">Kinase</keyword>
<dbReference type="PANTHER" id="PTHR12149">
    <property type="entry name" value="FRUCTOSAMINE 3 KINASE-RELATED PROTEIN"/>
    <property type="match status" value="1"/>
</dbReference>
<evidence type="ECO:0008006" key="5">
    <source>
        <dbReference type="Google" id="ProtNLM"/>
    </source>
</evidence>
<reference evidence="3 4" key="1">
    <citation type="submission" date="2018-04" db="EMBL/GenBank/DDBJ databases">
        <title>Thalassorhabdus spongiae gen. nov., sp. nov., isolated from a marine sponge in South-West Iceland.</title>
        <authorList>
            <person name="Knobloch S."/>
            <person name="Daussin A."/>
            <person name="Johannsson R."/>
            <person name="Marteinsson V.T."/>
        </authorList>
    </citation>
    <scope>NUCLEOTIDE SEQUENCE [LARGE SCALE GENOMIC DNA]</scope>
    <source>
        <strain evidence="3 4">Hp12</strain>
    </source>
</reference>
<dbReference type="GO" id="GO:0016301">
    <property type="term" value="F:kinase activity"/>
    <property type="evidence" value="ECO:0007669"/>
    <property type="project" value="UniProtKB-UniRule"/>
</dbReference>
<dbReference type="AlphaFoldDB" id="A0A2V1GU13"/>
<evidence type="ECO:0000313" key="4">
    <source>
        <dbReference type="Proteomes" id="UP000244906"/>
    </source>
</evidence>
<organism evidence="3 4">
    <name type="scientific">Pelagibaculum spongiae</name>
    <dbReference type="NCBI Taxonomy" id="2080658"/>
    <lineage>
        <taxon>Bacteria</taxon>
        <taxon>Pseudomonadati</taxon>
        <taxon>Pseudomonadota</taxon>
        <taxon>Gammaproteobacteria</taxon>
        <taxon>Oceanospirillales</taxon>
        <taxon>Pelagibaculum</taxon>
    </lineage>
</organism>
<dbReference type="PIRSF" id="PIRSF006221">
    <property type="entry name" value="Ketosamine-3-kinase"/>
    <property type="match status" value="1"/>
</dbReference>
<comment type="similarity">
    <text evidence="1 2">Belongs to the fructosamine kinase family.</text>
</comment>